<name>A0A9D2ELI2_9FIRM</name>
<evidence type="ECO:0000313" key="15">
    <source>
        <dbReference type="Proteomes" id="UP000824049"/>
    </source>
</evidence>
<evidence type="ECO:0000256" key="11">
    <source>
        <dbReference type="RuleBase" id="RU003783"/>
    </source>
</evidence>
<keyword evidence="5 10" id="KW-0819">tRNA processing</keyword>
<proteinExistence type="inferred from homology"/>
<dbReference type="InterPro" id="IPR027417">
    <property type="entry name" value="P-loop_NTPase"/>
</dbReference>
<keyword evidence="8 10" id="KW-0460">Magnesium</keyword>
<organism evidence="14 15">
    <name type="scientific">Candidatus Anaerobutyricum stercoris</name>
    <dbReference type="NCBI Taxonomy" id="2838457"/>
    <lineage>
        <taxon>Bacteria</taxon>
        <taxon>Bacillati</taxon>
        <taxon>Bacillota</taxon>
        <taxon>Clostridia</taxon>
        <taxon>Lachnospirales</taxon>
        <taxon>Lachnospiraceae</taxon>
        <taxon>Anaerobutyricum</taxon>
    </lineage>
</organism>
<keyword evidence="6 10" id="KW-0547">Nucleotide-binding</keyword>
<dbReference type="GO" id="GO:0052381">
    <property type="term" value="F:tRNA dimethylallyltransferase activity"/>
    <property type="evidence" value="ECO:0007669"/>
    <property type="project" value="UniProtKB-UniRule"/>
</dbReference>
<dbReference type="EMBL" id="DXBR01000057">
    <property type="protein sequence ID" value="HIZ39570.1"/>
    <property type="molecule type" value="Genomic_DNA"/>
</dbReference>
<dbReference type="PANTHER" id="PTHR11088:SF60">
    <property type="entry name" value="TRNA DIMETHYLALLYLTRANSFERASE"/>
    <property type="match status" value="1"/>
</dbReference>
<dbReference type="EC" id="2.5.1.75" evidence="10"/>
<comment type="subunit">
    <text evidence="10">Monomer.</text>
</comment>
<evidence type="ECO:0000313" key="14">
    <source>
        <dbReference type="EMBL" id="HIZ39570.1"/>
    </source>
</evidence>
<sequence length="324" mass="37893">MKTEKRPLLILTGPTAAGKTVLSIRLAKAVGGEIISADSMQIYKKMNIGTAKIRPEEMQGVPHFLVDQLDPKEEFNVVRFQEMAKDAMEQIYERGHIPIVVGGTGFYIQALLYDIDFSVHESEETYRRKLTKLAEERGKEYLYEMLRKVDPEYASALHANNVKKVIRALEYFHETGEKLSVHNASQREKYSPYQFAYFVLNEKRELLYERINGRVDLMMQEGLLQEVEGLVEEGCKRDMVSMQGIGYKEFFDYFDGKKTLEETVEQIKLDTRHFAKRQLTWFRREKEVIWFDKGNYDSEEALLAEMLRRAEERGICRRGKKKDE</sequence>
<evidence type="ECO:0000256" key="4">
    <source>
        <dbReference type="ARBA" id="ARBA00022679"/>
    </source>
</evidence>
<comment type="cofactor">
    <cofactor evidence="1 10">
        <name>Mg(2+)</name>
        <dbReference type="ChEBI" id="CHEBI:18420"/>
    </cofactor>
</comment>
<evidence type="ECO:0000256" key="3">
    <source>
        <dbReference type="ARBA" id="ARBA00005842"/>
    </source>
</evidence>
<comment type="function">
    <text evidence="2 10 12">Catalyzes the transfer of a dimethylallyl group onto the adenine at position 37 in tRNAs that read codons beginning with uridine, leading to the formation of N6-(dimethylallyl)adenosine (i(6)A).</text>
</comment>
<evidence type="ECO:0000256" key="8">
    <source>
        <dbReference type="ARBA" id="ARBA00022842"/>
    </source>
</evidence>
<reference evidence="14" key="1">
    <citation type="journal article" date="2021" name="PeerJ">
        <title>Extensive microbial diversity within the chicken gut microbiome revealed by metagenomics and culture.</title>
        <authorList>
            <person name="Gilroy R."/>
            <person name="Ravi A."/>
            <person name="Getino M."/>
            <person name="Pursley I."/>
            <person name="Horton D.L."/>
            <person name="Alikhan N.F."/>
            <person name="Baker D."/>
            <person name="Gharbi K."/>
            <person name="Hall N."/>
            <person name="Watson M."/>
            <person name="Adriaenssens E.M."/>
            <person name="Foster-Nyarko E."/>
            <person name="Jarju S."/>
            <person name="Secka A."/>
            <person name="Antonio M."/>
            <person name="Oren A."/>
            <person name="Chaudhuri R.R."/>
            <person name="La Ragione R."/>
            <person name="Hildebrand F."/>
            <person name="Pallen M.J."/>
        </authorList>
    </citation>
    <scope>NUCLEOTIDE SEQUENCE</scope>
    <source>
        <strain evidence="14">CHK179-28034</strain>
    </source>
</reference>
<evidence type="ECO:0000256" key="13">
    <source>
        <dbReference type="RuleBase" id="RU003785"/>
    </source>
</evidence>
<dbReference type="Proteomes" id="UP000824049">
    <property type="component" value="Unassembled WGS sequence"/>
</dbReference>
<dbReference type="Pfam" id="PF01715">
    <property type="entry name" value="IPPT"/>
    <property type="match status" value="1"/>
</dbReference>
<keyword evidence="7 10" id="KW-0067">ATP-binding</keyword>
<accession>A0A9D2ELI2</accession>
<evidence type="ECO:0000256" key="9">
    <source>
        <dbReference type="ARBA" id="ARBA00049563"/>
    </source>
</evidence>
<evidence type="ECO:0000256" key="1">
    <source>
        <dbReference type="ARBA" id="ARBA00001946"/>
    </source>
</evidence>
<evidence type="ECO:0000256" key="10">
    <source>
        <dbReference type="HAMAP-Rule" id="MF_00185"/>
    </source>
</evidence>
<protein>
    <recommendedName>
        <fullName evidence="10">tRNA dimethylallyltransferase</fullName>
        <ecNumber evidence="10">2.5.1.75</ecNumber>
    </recommendedName>
    <alternativeName>
        <fullName evidence="10">Dimethylallyl diphosphate:tRNA dimethylallyltransferase</fullName>
        <shortName evidence="10">DMAPP:tRNA dimethylallyltransferase</shortName>
        <shortName evidence="10">DMATase</shortName>
    </alternativeName>
    <alternativeName>
        <fullName evidence="10">Isopentenyl-diphosphate:tRNA isopentenyltransferase</fullName>
        <shortName evidence="10">IPP transferase</shortName>
        <shortName evidence="10">IPPT</shortName>
        <shortName evidence="10">IPTase</shortName>
    </alternativeName>
</protein>
<feature type="binding site" evidence="10">
    <location>
        <begin position="15"/>
        <end position="20"/>
    </location>
    <ligand>
        <name>substrate</name>
    </ligand>
</feature>
<evidence type="ECO:0000256" key="7">
    <source>
        <dbReference type="ARBA" id="ARBA00022840"/>
    </source>
</evidence>
<reference evidence="14" key="2">
    <citation type="submission" date="2021-04" db="EMBL/GenBank/DDBJ databases">
        <authorList>
            <person name="Gilroy R."/>
        </authorList>
    </citation>
    <scope>NUCLEOTIDE SEQUENCE</scope>
    <source>
        <strain evidence="14">CHK179-28034</strain>
    </source>
</reference>
<comment type="caution">
    <text evidence="14">The sequence shown here is derived from an EMBL/GenBank/DDBJ whole genome shotgun (WGS) entry which is preliminary data.</text>
</comment>
<dbReference type="Gene3D" id="1.10.20.140">
    <property type="match status" value="1"/>
</dbReference>
<dbReference type="SUPFAM" id="SSF52540">
    <property type="entry name" value="P-loop containing nucleoside triphosphate hydrolases"/>
    <property type="match status" value="2"/>
</dbReference>
<dbReference type="InterPro" id="IPR018022">
    <property type="entry name" value="IPT"/>
</dbReference>
<comment type="similarity">
    <text evidence="3 10 13">Belongs to the IPP transferase family.</text>
</comment>
<feature type="site" description="Interaction with substrate tRNA" evidence="10">
    <location>
        <position position="104"/>
    </location>
</feature>
<dbReference type="Gene3D" id="3.40.50.300">
    <property type="entry name" value="P-loop containing nucleotide triphosphate hydrolases"/>
    <property type="match status" value="1"/>
</dbReference>
<dbReference type="PANTHER" id="PTHR11088">
    <property type="entry name" value="TRNA DIMETHYLALLYLTRANSFERASE"/>
    <property type="match status" value="1"/>
</dbReference>
<gene>
    <name evidence="10 14" type="primary">miaA</name>
    <name evidence="14" type="ORF">H9968_06565</name>
</gene>
<dbReference type="GO" id="GO:0006400">
    <property type="term" value="P:tRNA modification"/>
    <property type="evidence" value="ECO:0007669"/>
    <property type="project" value="TreeGrafter"/>
</dbReference>
<evidence type="ECO:0000256" key="5">
    <source>
        <dbReference type="ARBA" id="ARBA00022694"/>
    </source>
</evidence>
<feature type="region of interest" description="Interaction with substrate tRNA" evidence="10">
    <location>
        <begin position="38"/>
        <end position="41"/>
    </location>
</feature>
<feature type="binding site" evidence="10">
    <location>
        <begin position="13"/>
        <end position="20"/>
    </location>
    <ligand>
        <name>ATP</name>
        <dbReference type="ChEBI" id="CHEBI:30616"/>
    </ligand>
</feature>
<keyword evidence="4 10" id="KW-0808">Transferase</keyword>
<dbReference type="InterPro" id="IPR039657">
    <property type="entry name" value="Dimethylallyltransferase"/>
</dbReference>
<dbReference type="NCBIfam" id="TIGR00174">
    <property type="entry name" value="miaA"/>
    <property type="match status" value="1"/>
</dbReference>
<comment type="catalytic activity">
    <reaction evidence="9 10 11">
        <text>adenosine(37) in tRNA + dimethylallyl diphosphate = N(6)-dimethylallyladenosine(37) in tRNA + diphosphate</text>
        <dbReference type="Rhea" id="RHEA:26482"/>
        <dbReference type="Rhea" id="RHEA-COMP:10162"/>
        <dbReference type="Rhea" id="RHEA-COMP:10375"/>
        <dbReference type="ChEBI" id="CHEBI:33019"/>
        <dbReference type="ChEBI" id="CHEBI:57623"/>
        <dbReference type="ChEBI" id="CHEBI:74411"/>
        <dbReference type="ChEBI" id="CHEBI:74415"/>
        <dbReference type="EC" id="2.5.1.75"/>
    </reaction>
</comment>
<evidence type="ECO:0000256" key="2">
    <source>
        <dbReference type="ARBA" id="ARBA00003213"/>
    </source>
</evidence>
<feature type="site" description="Interaction with substrate tRNA" evidence="10">
    <location>
        <position position="127"/>
    </location>
</feature>
<evidence type="ECO:0000256" key="12">
    <source>
        <dbReference type="RuleBase" id="RU003784"/>
    </source>
</evidence>
<dbReference type="HAMAP" id="MF_00185">
    <property type="entry name" value="IPP_trans"/>
    <property type="match status" value="1"/>
</dbReference>
<comment type="caution">
    <text evidence="10">Lacks conserved residue(s) required for the propagation of feature annotation.</text>
</comment>
<dbReference type="GO" id="GO:0005524">
    <property type="term" value="F:ATP binding"/>
    <property type="evidence" value="ECO:0007669"/>
    <property type="project" value="UniProtKB-UniRule"/>
</dbReference>
<evidence type="ECO:0000256" key="6">
    <source>
        <dbReference type="ARBA" id="ARBA00022741"/>
    </source>
</evidence>
<dbReference type="AlphaFoldDB" id="A0A9D2ELI2"/>